<dbReference type="InterPro" id="IPR026983">
    <property type="entry name" value="DHC"/>
</dbReference>
<dbReference type="GO" id="GO:0045505">
    <property type="term" value="F:dynein intermediate chain binding"/>
    <property type="evidence" value="ECO:0007669"/>
    <property type="project" value="InterPro"/>
</dbReference>
<dbReference type="Gene3D" id="3.10.490.20">
    <property type="match status" value="1"/>
</dbReference>
<protein>
    <submittedName>
        <fullName evidence="2">Dynein heavy chain 7, axonemal</fullName>
    </submittedName>
</protein>
<dbReference type="AlphaFoldDB" id="A0A2S2P748"/>
<name>A0A2S2P748_SCHGA</name>
<gene>
    <name evidence="2" type="primary">Dnah7_3</name>
    <name evidence="2" type="ORF">g.73313</name>
</gene>
<proteinExistence type="predicted"/>
<dbReference type="Pfam" id="PF18199">
    <property type="entry name" value="Dynein_C"/>
    <property type="match status" value="1"/>
</dbReference>
<dbReference type="InterPro" id="IPR041228">
    <property type="entry name" value="Dynein_C"/>
</dbReference>
<accession>A0A2S2P748</accession>
<reference evidence="2" key="1">
    <citation type="submission" date="2018-04" db="EMBL/GenBank/DDBJ databases">
        <title>Transcriptome of Schizaphis graminum biotype I.</title>
        <authorList>
            <person name="Scully E.D."/>
            <person name="Geib S.M."/>
            <person name="Palmer N.A."/>
            <person name="Koch K."/>
            <person name="Bradshaw J."/>
            <person name="Heng-Moss T."/>
            <person name="Sarath G."/>
        </authorList>
    </citation>
    <scope>NUCLEOTIDE SEQUENCE</scope>
</reference>
<dbReference type="EMBL" id="GGMR01012573">
    <property type="protein sequence ID" value="MBY25192.1"/>
    <property type="molecule type" value="Transcribed_RNA"/>
</dbReference>
<dbReference type="PANTHER" id="PTHR46961">
    <property type="entry name" value="DYNEIN HEAVY CHAIN 1, AXONEMAL-LIKE PROTEIN"/>
    <property type="match status" value="1"/>
</dbReference>
<organism evidence="2">
    <name type="scientific">Schizaphis graminum</name>
    <name type="common">Green bug aphid</name>
    <dbReference type="NCBI Taxonomy" id="13262"/>
    <lineage>
        <taxon>Eukaryota</taxon>
        <taxon>Metazoa</taxon>
        <taxon>Ecdysozoa</taxon>
        <taxon>Arthropoda</taxon>
        <taxon>Hexapoda</taxon>
        <taxon>Insecta</taxon>
        <taxon>Pterygota</taxon>
        <taxon>Neoptera</taxon>
        <taxon>Paraneoptera</taxon>
        <taxon>Hemiptera</taxon>
        <taxon>Sternorrhyncha</taxon>
        <taxon>Aphidomorpha</taxon>
        <taxon>Aphidoidea</taxon>
        <taxon>Aphididae</taxon>
        <taxon>Aphidini</taxon>
        <taxon>Schizaphis</taxon>
    </lineage>
</organism>
<sequence length="231" mass="26483">MKIIRNLIIGYNFSLLRSIIPISNELEEMCQSIINGKLPTTWARNSYPSLKPLGSYVKDFLQRMAFLQKWYDNDAPKLFWLSGFYFTQAFLTGTQQNFARKYKIPIDLLTFDYKILKKSTATDVDPVDGVYVYGLYLDGARWSDRKAVLKESKPKQLFCAMPLIHLLPSTRSIARPVAIYMCPMYKTAERRGTLSTTGHSTNFVIAMSVPIDKSPEHWTMRGVALLCQLSQ</sequence>
<dbReference type="GO" id="GO:0051959">
    <property type="term" value="F:dynein light intermediate chain binding"/>
    <property type="evidence" value="ECO:0007669"/>
    <property type="project" value="InterPro"/>
</dbReference>
<feature type="domain" description="Dynein heavy chain C-terminal" evidence="1">
    <location>
        <begin position="18"/>
        <end position="227"/>
    </location>
</feature>
<evidence type="ECO:0000259" key="1">
    <source>
        <dbReference type="Pfam" id="PF18199"/>
    </source>
</evidence>
<dbReference type="InterPro" id="IPR043160">
    <property type="entry name" value="Dynein_C_barrel"/>
</dbReference>
<dbReference type="GO" id="GO:0007018">
    <property type="term" value="P:microtubule-based movement"/>
    <property type="evidence" value="ECO:0007669"/>
    <property type="project" value="InterPro"/>
</dbReference>
<evidence type="ECO:0000313" key="2">
    <source>
        <dbReference type="EMBL" id="MBY25192.1"/>
    </source>
</evidence>
<dbReference type="FunFam" id="3.10.490.20:FF:000001">
    <property type="entry name" value="dynein heavy chain 7, axonemal"/>
    <property type="match status" value="1"/>
</dbReference>
<dbReference type="Gene3D" id="1.20.1270.280">
    <property type="match status" value="1"/>
</dbReference>
<dbReference type="PANTHER" id="PTHR46961:SF8">
    <property type="entry name" value="DYNEIN AXONEMAL HEAVY CHAIN 7"/>
    <property type="match status" value="1"/>
</dbReference>
<dbReference type="GO" id="GO:0030286">
    <property type="term" value="C:dynein complex"/>
    <property type="evidence" value="ECO:0007669"/>
    <property type="project" value="InterPro"/>
</dbReference>